<dbReference type="Pfam" id="PF01505">
    <property type="entry name" value="Vault"/>
    <property type="match status" value="1"/>
</dbReference>
<dbReference type="HOGENOM" id="CLU_1152975_0_0_1"/>
<evidence type="ECO:0000259" key="2">
    <source>
        <dbReference type="Pfam" id="PF01505"/>
    </source>
</evidence>
<dbReference type="PROSITE" id="PS51224">
    <property type="entry name" value="MVP"/>
    <property type="match status" value="1"/>
</dbReference>
<accession>T1IY04</accession>
<dbReference type="InterPro" id="IPR043023">
    <property type="entry name" value="MVP_rep_sf"/>
</dbReference>
<feature type="repeat" description="MVP" evidence="1">
    <location>
        <begin position="137"/>
        <end position="191"/>
    </location>
</feature>
<dbReference type="FunFam" id="2.30.30.550:FF:000001">
    <property type="entry name" value="major vault protein-like"/>
    <property type="match status" value="1"/>
</dbReference>
<dbReference type="PANTHER" id="PTHR14165:SF3">
    <property type="entry name" value="MAJOR VAULT PROTEIN"/>
    <property type="match status" value="1"/>
</dbReference>
<proteinExistence type="predicted"/>
<dbReference type="EMBL" id="JH431669">
    <property type="status" value="NOT_ANNOTATED_CDS"/>
    <property type="molecule type" value="Genomic_DNA"/>
</dbReference>
<dbReference type="GO" id="GO:0005737">
    <property type="term" value="C:cytoplasm"/>
    <property type="evidence" value="ECO:0007669"/>
    <property type="project" value="UniProtKB-SubCell"/>
</dbReference>
<comment type="subcellular location">
    <subcellularLocation>
        <location evidence="1">Cytoplasm</location>
    </subcellularLocation>
</comment>
<protein>
    <recommendedName>
        <fullName evidence="2">Major vault protein repeat domain-containing protein</fullName>
    </recommendedName>
</protein>
<evidence type="ECO:0000256" key="1">
    <source>
        <dbReference type="PROSITE-ProRule" id="PRU00571"/>
    </source>
</evidence>
<dbReference type="AlphaFoldDB" id="T1IY04"/>
<dbReference type="InterPro" id="IPR041139">
    <property type="entry name" value="MVP_rep_dom"/>
</dbReference>
<sequence>MHDSYRIRWLLLKEILLGPIIKDHEVCLEGVVKKDHAIGSYCYNCCHANPRSQRFKDKRVKRTREQAERVVKRLAGDEYLYSEEVMKFFSATIIKSNQALRLRAVMETVDKDGKTSYWRVLTREEVVDIVDAYVLTEKTALHVKATKTFVDDFGVNSKNGEEWLVKLSDSETFIPNVYEEVLYEVHITTLTNCEYYVILDPKFNDNREMDGYYMNPNTFHQWKSMCVRNLFAEKLAENEEL</sequence>
<dbReference type="GO" id="GO:1990904">
    <property type="term" value="C:ribonucleoprotein complex"/>
    <property type="evidence" value="ECO:0007669"/>
    <property type="project" value="UniProtKB-UniRule"/>
</dbReference>
<dbReference type="eggNOG" id="ENOG502QPP0">
    <property type="taxonomic scope" value="Eukaryota"/>
</dbReference>
<dbReference type="Proteomes" id="UP000014500">
    <property type="component" value="Unassembled WGS sequence"/>
</dbReference>
<organism evidence="3 4">
    <name type="scientific">Strigamia maritima</name>
    <name type="common">European centipede</name>
    <name type="synonym">Geophilus maritimus</name>
    <dbReference type="NCBI Taxonomy" id="126957"/>
    <lineage>
        <taxon>Eukaryota</taxon>
        <taxon>Metazoa</taxon>
        <taxon>Ecdysozoa</taxon>
        <taxon>Arthropoda</taxon>
        <taxon>Myriapoda</taxon>
        <taxon>Chilopoda</taxon>
        <taxon>Pleurostigmophora</taxon>
        <taxon>Geophilomorpha</taxon>
        <taxon>Linotaeniidae</taxon>
        <taxon>Strigamia</taxon>
    </lineage>
</organism>
<dbReference type="PANTHER" id="PTHR14165">
    <property type="entry name" value="MAJOR VAULT PROTEIN"/>
    <property type="match status" value="1"/>
</dbReference>
<dbReference type="InterPro" id="IPR002499">
    <property type="entry name" value="Vault_N"/>
</dbReference>
<feature type="domain" description="Major vault protein repeat" evidence="2">
    <location>
        <begin position="133"/>
        <end position="175"/>
    </location>
</feature>
<evidence type="ECO:0000313" key="4">
    <source>
        <dbReference type="Proteomes" id="UP000014500"/>
    </source>
</evidence>
<dbReference type="GO" id="GO:0005634">
    <property type="term" value="C:nucleus"/>
    <property type="evidence" value="ECO:0007669"/>
    <property type="project" value="TreeGrafter"/>
</dbReference>
<evidence type="ECO:0000313" key="3">
    <source>
        <dbReference type="EnsemblMetazoa" id="SMAR006104-PA"/>
    </source>
</evidence>
<dbReference type="InterPro" id="IPR039059">
    <property type="entry name" value="MVP"/>
</dbReference>
<keyword evidence="1" id="KW-0687">Ribonucleoprotein</keyword>
<dbReference type="EnsemblMetazoa" id="SMAR006104-RA">
    <property type="protein sequence ID" value="SMAR006104-PA"/>
    <property type="gene ID" value="SMAR006104"/>
</dbReference>
<dbReference type="Gene3D" id="2.30.30.550">
    <property type="entry name" value="Major Vault Protein repeat"/>
    <property type="match status" value="1"/>
</dbReference>
<name>T1IY04_STRMM</name>
<reference evidence="3" key="2">
    <citation type="submission" date="2015-02" db="UniProtKB">
        <authorList>
            <consortium name="EnsemblMetazoa"/>
        </authorList>
    </citation>
    <scope>IDENTIFICATION</scope>
</reference>
<dbReference type="STRING" id="126957.T1IY04"/>
<keyword evidence="1" id="KW-0963">Cytoplasm</keyword>
<keyword evidence="4" id="KW-1185">Reference proteome</keyword>
<reference evidence="4" key="1">
    <citation type="submission" date="2011-05" db="EMBL/GenBank/DDBJ databases">
        <authorList>
            <person name="Richards S.R."/>
            <person name="Qu J."/>
            <person name="Jiang H."/>
            <person name="Jhangiani S.N."/>
            <person name="Agravi P."/>
            <person name="Goodspeed R."/>
            <person name="Gross S."/>
            <person name="Mandapat C."/>
            <person name="Jackson L."/>
            <person name="Mathew T."/>
            <person name="Pu L."/>
            <person name="Thornton R."/>
            <person name="Saada N."/>
            <person name="Wilczek-Boney K.B."/>
            <person name="Lee S."/>
            <person name="Kovar C."/>
            <person name="Wu Y."/>
            <person name="Scherer S.E."/>
            <person name="Worley K.C."/>
            <person name="Muzny D.M."/>
            <person name="Gibbs R."/>
        </authorList>
    </citation>
    <scope>NUCLEOTIDE SEQUENCE</scope>
    <source>
        <strain evidence="4">Brora</strain>
    </source>
</reference>